<dbReference type="HOGENOM" id="CLU_076837_0_1_6"/>
<dbReference type="SUPFAM" id="SSF53955">
    <property type="entry name" value="Lysozyme-like"/>
    <property type="match status" value="1"/>
</dbReference>
<name>L0H2V5_9GAMM</name>
<keyword evidence="3" id="KW-0614">Plasmid</keyword>
<dbReference type="KEGG" id="tmb:Thimo_3750"/>
<evidence type="ECO:0000256" key="1">
    <source>
        <dbReference type="SAM" id="MobiDB-lite"/>
    </source>
</evidence>
<dbReference type="InterPro" id="IPR008258">
    <property type="entry name" value="Transglycosylase_SLT_dom_1"/>
</dbReference>
<evidence type="ECO:0000259" key="2">
    <source>
        <dbReference type="Pfam" id="PF01464"/>
    </source>
</evidence>
<dbReference type="RefSeq" id="WP_015282521.1">
    <property type="nucleotide sequence ID" value="NC_019941.1"/>
</dbReference>
<dbReference type="InterPro" id="IPR023346">
    <property type="entry name" value="Lysozyme-like_dom_sf"/>
</dbReference>
<dbReference type="Gene3D" id="1.10.530.10">
    <property type="match status" value="1"/>
</dbReference>
<reference evidence="3 4" key="1">
    <citation type="submission" date="2011-09" db="EMBL/GenBank/DDBJ databases">
        <title>Complete sequence of plasmid of Thioflavicoccus mobilis 8321.</title>
        <authorList>
            <consortium name="US DOE Joint Genome Institute"/>
            <person name="Lucas S."/>
            <person name="Han J."/>
            <person name="Lapidus A."/>
            <person name="Cheng J.-F."/>
            <person name="Goodwin L."/>
            <person name="Pitluck S."/>
            <person name="Peters L."/>
            <person name="Ovchinnikova G."/>
            <person name="Lu M."/>
            <person name="Detter J.C."/>
            <person name="Han C."/>
            <person name="Tapia R."/>
            <person name="Land M."/>
            <person name="Hauser L."/>
            <person name="Kyrpides N."/>
            <person name="Ivanova N."/>
            <person name="Pagani I."/>
            <person name="Vogl K."/>
            <person name="Liu Z."/>
            <person name="Imhoff J."/>
            <person name="Thiel V."/>
            <person name="Frigaard N.-U."/>
            <person name="Bryant D."/>
            <person name="Woyke T."/>
        </authorList>
    </citation>
    <scope>NUCLEOTIDE SEQUENCE [LARGE SCALE GENOMIC DNA]</scope>
    <source>
        <strain evidence="3 4">8321</strain>
        <plasmid evidence="4">Plasmid pTHIMO01</plasmid>
    </source>
</reference>
<dbReference type="Pfam" id="PF01464">
    <property type="entry name" value="SLT"/>
    <property type="match status" value="1"/>
</dbReference>
<feature type="region of interest" description="Disordered" evidence="1">
    <location>
        <begin position="179"/>
        <end position="199"/>
    </location>
</feature>
<dbReference type="AlphaFoldDB" id="L0H2V5"/>
<dbReference type="CDD" id="cd16892">
    <property type="entry name" value="LT_VirB1-like"/>
    <property type="match status" value="1"/>
</dbReference>
<keyword evidence="4" id="KW-1185">Reference proteome</keyword>
<protein>
    <submittedName>
        <fullName evidence="3">Transglycosylase family protein</fullName>
    </submittedName>
</protein>
<dbReference type="OrthoDB" id="5945995at2"/>
<accession>L0H2V5</accession>
<geneLocation type="plasmid" evidence="3 4">
    <name>pTHIMO01</name>
</geneLocation>
<gene>
    <name evidence="3" type="ORF">Thimo_3750</name>
</gene>
<sequence>MDLITLIATCAPMVAPITMKAIVLEESRGHPYAIHDSKRRRALFPKTREQAIATARELLAAGHRIDAGLAQINSENWEWLGLSPETVFDPCINLAAGERVLVDAYARAPFTVDAAISRYNSGDAERGIRNGYVSRVKAWMPKPPPDRRYEVEDVPLNDYVPTDPVVVGVSLAQDLAADAGPTDQPALAQDPPESNAKPWRFEAVLDGFDGG</sequence>
<feature type="domain" description="Transglycosylase SLT" evidence="2">
    <location>
        <begin position="8"/>
        <end position="126"/>
    </location>
</feature>
<dbReference type="EMBL" id="CP003052">
    <property type="protein sequence ID" value="AGA92402.1"/>
    <property type="molecule type" value="Genomic_DNA"/>
</dbReference>
<dbReference type="Proteomes" id="UP000010816">
    <property type="component" value="Plasmid pTHIMO01"/>
</dbReference>
<evidence type="ECO:0000313" key="3">
    <source>
        <dbReference type="EMBL" id="AGA92402.1"/>
    </source>
</evidence>
<evidence type="ECO:0000313" key="4">
    <source>
        <dbReference type="Proteomes" id="UP000010816"/>
    </source>
</evidence>
<proteinExistence type="predicted"/>
<organism evidence="3 4">
    <name type="scientific">Thioflavicoccus mobilis 8321</name>
    <dbReference type="NCBI Taxonomy" id="765912"/>
    <lineage>
        <taxon>Bacteria</taxon>
        <taxon>Pseudomonadati</taxon>
        <taxon>Pseudomonadota</taxon>
        <taxon>Gammaproteobacteria</taxon>
        <taxon>Chromatiales</taxon>
        <taxon>Chromatiaceae</taxon>
        <taxon>Thioflavicoccus</taxon>
    </lineage>
</organism>